<name>A0A0G3X4I8_9SPHN</name>
<dbReference type="PROSITE" id="PS50042">
    <property type="entry name" value="CNMP_BINDING_3"/>
    <property type="match status" value="1"/>
</dbReference>
<dbReference type="PATRIC" id="fig|543877.4.peg.421"/>
<gene>
    <name evidence="2" type="ORF">AM2010_418</name>
</gene>
<dbReference type="EMBL" id="CP011805">
    <property type="protein sequence ID" value="AKM06505.1"/>
    <property type="molecule type" value="Genomic_DNA"/>
</dbReference>
<dbReference type="STRING" id="543877.AM2010_418"/>
<sequence>MREFHSLFELRGRAIAVARGDHLFRQGDTDGSVYFVRSGLLKAYYLRPDGREHIKSFLPEGSVIGSLVAATREGACPFSLVAAEDGTLLSLRYEMLRGAARGDMTLAAALIDFLMAYGMRKERREHELLTLSPEQRYALFRETMPHLVDRVSLADQAAYIGVTPQALSRIRRREKAAA</sequence>
<dbReference type="SMART" id="SM00100">
    <property type="entry name" value="cNMP"/>
    <property type="match status" value="1"/>
</dbReference>
<dbReference type="Gene3D" id="2.60.120.10">
    <property type="entry name" value="Jelly Rolls"/>
    <property type="match status" value="1"/>
</dbReference>
<accession>A0A0G3X4I8</accession>
<feature type="domain" description="Cyclic nucleotide-binding" evidence="1">
    <location>
        <begin position="20"/>
        <end position="97"/>
    </location>
</feature>
<dbReference type="InterPro" id="IPR018490">
    <property type="entry name" value="cNMP-bd_dom_sf"/>
</dbReference>
<dbReference type="CDD" id="cd00038">
    <property type="entry name" value="CAP_ED"/>
    <property type="match status" value="1"/>
</dbReference>
<keyword evidence="3" id="KW-1185">Reference proteome</keyword>
<evidence type="ECO:0000313" key="3">
    <source>
        <dbReference type="Proteomes" id="UP000037643"/>
    </source>
</evidence>
<dbReference type="Proteomes" id="UP000037643">
    <property type="component" value="Chromosome"/>
</dbReference>
<dbReference type="KEGG" id="amx:AM2010_418"/>
<dbReference type="Pfam" id="PF00027">
    <property type="entry name" value="cNMP_binding"/>
    <property type="match status" value="1"/>
</dbReference>
<evidence type="ECO:0000259" key="1">
    <source>
        <dbReference type="PROSITE" id="PS50042"/>
    </source>
</evidence>
<protein>
    <submittedName>
        <fullName evidence="2">Cyclic nucleotide-binding protein</fullName>
    </submittedName>
</protein>
<organism evidence="2 3">
    <name type="scientific">Pelagerythrobacter marensis</name>
    <dbReference type="NCBI Taxonomy" id="543877"/>
    <lineage>
        <taxon>Bacteria</taxon>
        <taxon>Pseudomonadati</taxon>
        <taxon>Pseudomonadota</taxon>
        <taxon>Alphaproteobacteria</taxon>
        <taxon>Sphingomonadales</taxon>
        <taxon>Erythrobacteraceae</taxon>
        <taxon>Pelagerythrobacter</taxon>
    </lineage>
</organism>
<dbReference type="InterPro" id="IPR014710">
    <property type="entry name" value="RmlC-like_jellyroll"/>
</dbReference>
<dbReference type="SUPFAM" id="SSF51206">
    <property type="entry name" value="cAMP-binding domain-like"/>
    <property type="match status" value="1"/>
</dbReference>
<reference evidence="2 3" key="1">
    <citation type="submission" date="2015-06" db="EMBL/GenBank/DDBJ databases">
        <authorList>
            <person name="Kim K.M."/>
        </authorList>
    </citation>
    <scope>NUCLEOTIDE SEQUENCE [LARGE SCALE GENOMIC DNA]</scope>
    <source>
        <strain evidence="2 3">KCTC 22370</strain>
    </source>
</reference>
<proteinExistence type="predicted"/>
<evidence type="ECO:0000313" key="2">
    <source>
        <dbReference type="EMBL" id="AKM06505.1"/>
    </source>
</evidence>
<dbReference type="InterPro" id="IPR000595">
    <property type="entry name" value="cNMP-bd_dom"/>
</dbReference>
<dbReference type="AlphaFoldDB" id="A0A0G3X4I8"/>